<feature type="non-terminal residue" evidence="1">
    <location>
        <position position="74"/>
    </location>
</feature>
<dbReference type="EMBL" id="OX459954">
    <property type="protein sequence ID" value="CAI9158757.1"/>
    <property type="molecule type" value="Genomic_DNA"/>
</dbReference>
<keyword evidence="2" id="KW-1185">Reference proteome</keyword>
<accession>A0ABN8YDV4</accession>
<reference evidence="1" key="1">
    <citation type="submission" date="2023-04" db="EMBL/GenBank/DDBJ databases">
        <authorList>
            <consortium name="ELIXIR-Norway"/>
        </authorList>
    </citation>
    <scope>NUCLEOTIDE SEQUENCE [LARGE SCALE GENOMIC DNA]</scope>
</reference>
<name>A0ABN8YDV4_RANTA</name>
<protein>
    <submittedName>
        <fullName evidence="1">Uncharacterized protein</fullName>
    </submittedName>
</protein>
<evidence type="ECO:0000313" key="1">
    <source>
        <dbReference type="EMBL" id="CAI9158757.1"/>
    </source>
</evidence>
<evidence type="ECO:0000313" key="2">
    <source>
        <dbReference type="Proteomes" id="UP001176941"/>
    </source>
</evidence>
<gene>
    <name evidence="1" type="ORF">MRATA1EN1_LOCUS7719</name>
</gene>
<organism evidence="1 2">
    <name type="scientific">Rangifer tarandus platyrhynchus</name>
    <name type="common">Svalbard reindeer</name>
    <dbReference type="NCBI Taxonomy" id="3082113"/>
    <lineage>
        <taxon>Eukaryota</taxon>
        <taxon>Metazoa</taxon>
        <taxon>Chordata</taxon>
        <taxon>Craniata</taxon>
        <taxon>Vertebrata</taxon>
        <taxon>Euteleostomi</taxon>
        <taxon>Mammalia</taxon>
        <taxon>Eutheria</taxon>
        <taxon>Laurasiatheria</taxon>
        <taxon>Artiodactyla</taxon>
        <taxon>Ruminantia</taxon>
        <taxon>Pecora</taxon>
        <taxon>Cervidae</taxon>
        <taxon>Odocoileinae</taxon>
        <taxon>Rangifer</taxon>
    </lineage>
</organism>
<dbReference type="Proteomes" id="UP001176941">
    <property type="component" value="Chromosome 18"/>
</dbReference>
<sequence length="74" mass="7915">FQMACILLKLPPTPPPFSSVSAKDPAGYCVEKMDAVRLSCHGEDGRCQTVVPSSSCCHAKTSGAIETVMECLQR</sequence>
<proteinExistence type="predicted"/>